<feature type="compositionally biased region" description="Low complexity" evidence="10">
    <location>
        <begin position="125"/>
        <end position="160"/>
    </location>
</feature>
<reference evidence="12" key="3">
    <citation type="submission" date="2025-09" db="UniProtKB">
        <authorList>
            <consortium name="Ensembl"/>
        </authorList>
    </citation>
    <scope>IDENTIFICATION</scope>
    <source>
        <strain evidence="12">breed Abyssinian</strain>
    </source>
</reference>
<feature type="region of interest" description="Disordered" evidence="10">
    <location>
        <begin position="1028"/>
        <end position="1118"/>
    </location>
</feature>
<feature type="compositionally biased region" description="Polar residues" evidence="10">
    <location>
        <begin position="595"/>
        <end position="613"/>
    </location>
</feature>
<name>A0ABI7XJL9_FELCA</name>
<dbReference type="Pfam" id="PF12202">
    <property type="entry name" value="OSR1_C"/>
    <property type="match status" value="1"/>
</dbReference>
<evidence type="ECO:0000256" key="10">
    <source>
        <dbReference type="SAM" id="MobiDB-lite"/>
    </source>
</evidence>
<dbReference type="Gene3D" id="3.30.200.20">
    <property type="entry name" value="Phosphorylase Kinase, domain 1"/>
    <property type="match status" value="1"/>
</dbReference>
<dbReference type="SMART" id="SM00220">
    <property type="entry name" value="S_TKc"/>
    <property type="match status" value="1"/>
</dbReference>
<feature type="compositionally biased region" description="Low complexity" evidence="10">
    <location>
        <begin position="1028"/>
        <end position="1037"/>
    </location>
</feature>
<feature type="compositionally biased region" description="Low complexity" evidence="10">
    <location>
        <begin position="618"/>
        <end position="627"/>
    </location>
</feature>
<dbReference type="EC" id="2.7.11.1" evidence="2"/>
<keyword evidence="3" id="KW-0723">Serine/threonine-protein kinase</keyword>
<feature type="compositionally biased region" description="Low complexity" evidence="10">
    <location>
        <begin position="1890"/>
        <end position="1908"/>
    </location>
</feature>
<feature type="compositionally biased region" description="Polar residues" evidence="10">
    <location>
        <begin position="639"/>
        <end position="691"/>
    </location>
</feature>
<accession>A0ABI7XJL9</accession>
<evidence type="ECO:0000313" key="13">
    <source>
        <dbReference type="Proteomes" id="UP000823872"/>
    </source>
</evidence>
<feature type="domain" description="Protein kinase" evidence="11">
    <location>
        <begin position="222"/>
        <end position="480"/>
    </location>
</feature>
<dbReference type="SUPFAM" id="SSF56112">
    <property type="entry name" value="Protein kinase-like (PK-like)"/>
    <property type="match status" value="1"/>
</dbReference>
<evidence type="ECO:0000256" key="6">
    <source>
        <dbReference type="ARBA" id="ARBA00022777"/>
    </source>
</evidence>
<gene>
    <name evidence="12" type="primary">WNK1</name>
</gene>
<keyword evidence="5" id="KW-0547">Nucleotide-binding</keyword>
<dbReference type="Proteomes" id="UP000823872">
    <property type="component" value="Chromosome B4"/>
</dbReference>
<keyword evidence="13" id="KW-1185">Reference proteome</keyword>
<dbReference type="InterPro" id="IPR050588">
    <property type="entry name" value="WNK_Ser-Thr_kinase"/>
</dbReference>
<feature type="region of interest" description="Disordered" evidence="10">
    <location>
        <begin position="2397"/>
        <end position="2434"/>
    </location>
</feature>
<feature type="compositionally biased region" description="Basic residues" evidence="10">
    <location>
        <begin position="2123"/>
        <end position="2135"/>
    </location>
</feature>
<feature type="compositionally biased region" description="Polar residues" evidence="10">
    <location>
        <begin position="2176"/>
        <end position="2195"/>
    </location>
</feature>
<dbReference type="Gene3D" id="3.10.20.90">
    <property type="entry name" value="Phosphatidylinositol 3-kinase Catalytic Subunit, Chain A, domain 1"/>
    <property type="match status" value="2"/>
</dbReference>
<feature type="compositionally biased region" description="Polar residues" evidence="10">
    <location>
        <begin position="773"/>
        <end position="795"/>
    </location>
</feature>
<protein>
    <recommendedName>
        <fullName evidence="2">non-specific serine/threonine protein kinase</fullName>
        <ecNumber evidence="2">2.7.11.1</ecNumber>
    </recommendedName>
</protein>
<feature type="compositionally biased region" description="Low complexity" evidence="10">
    <location>
        <begin position="10"/>
        <end position="41"/>
    </location>
</feature>
<feature type="compositionally biased region" description="Low complexity" evidence="10">
    <location>
        <begin position="2041"/>
        <end position="2063"/>
    </location>
</feature>
<feature type="region of interest" description="Disordered" evidence="10">
    <location>
        <begin position="2114"/>
        <end position="2195"/>
    </location>
</feature>
<dbReference type="InterPro" id="IPR056865">
    <property type="entry name" value="CCTL2_WNK"/>
</dbReference>
<feature type="compositionally biased region" description="Low complexity" evidence="10">
    <location>
        <begin position="1541"/>
        <end position="1559"/>
    </location>
</feature>
<feature type="compositionally biased region" description="Basic and acidic residues" evidence="10">
    <location>
        <begin position="1873"/>
        <end position="1887"/>
    </location>
</feature>
<evidence type="ECO:0000259" key="11">
    <source>
        <dbReference type="PROSITE" id="PS50011"/>
    </source>
</evidence>
<feature type="compositionally biased region" description="Low complexity" evidence="10">
    <location>
        <begin position="2136"/>
        <end position="2146"/>
    </location>
</feature>
<dbReference type="PROSITE" id="PS50011">
    <property type="entry name" value="PROTEIN_KINASE_DOM"/>
    <property type="match status" value="1"/>
</dbReference>
<evidence type="ECO:0000256" key="8">
    <source>
        <dbReference type="ARBA" id="ARBA00047899"/>
    </source>
</evidence>
<evidence type="ECO:0000313" key="12">
    <source>
        <dbReference type="Ensembl" id="ENSFCTP00005022728.1"/>
    </source>
</evidence>
<organism evidence="12 13">
    <name type="scientific">Felis catus</name>
    <name type="common">Cat</name>
    <name type="synonym">Felis silvestris catus</name>
    <dbReference type="NCBI Taxonomy" id="9685"/>
    <lineage>
        <taxon>Eukaryota</taxon>
        <taxon>Metazoa</taxon>
        <taxon>Chordata</taxon>
        <taxon>Craniata</taxon>
        <taxon>Vertebrata</taxon>
        <taxon>Euteleostomi</taxon>
        <taxon>Mammalia</taxon>
        <taxon>Eutheria</taxon>
        <taxon>Laurasiatheria</taxon>
        <taxon>Carnivora</taxon>
        <taxon>Feliformia</taxon>
        <taxon>Felidae</taxon>
        <taxon>Felinae</taxon>
        <taxon>Felis</taxon>
    </lineage>
</organism>
<keyword evidence="7" id="KW-0067">ATP-binding</keyword>
<dbReference type="Ensembl" id="ENSFCTT00005033596.1">
    <property type="protein sequence ID" value="ENSFCTP00005022728.1"/>
    <property type="gene ID" value="ENSFCTG00005011504.1"/>
</dbReference>
<dbReference type="CDD" id="cd14030">
    <property type="entry name" value="STKc_WNK1"/>
    <property type="match status" value="1"/>
</dbReference>
<feature type="compositionally biased region" description="Low complexity" evidence="10">
    <location>
        <begin position="711"/>
        <end position="772"/>
    </location>
</feature>
<feature type="region of interest" description="Disordered" evidence="10">
    <location>
        <begin position="95"/>
        <end position="204"/>
    </location>
</feature>
<keyword evidence="6" id="KW-0418">Kinase</keyword>
<sequence>MSGGASEKQSSTPSSLFLSPPAPSPKNGSSSDSSVGEKLGSAGPDAGTGRTEEYRRRRHTMDKDSRGAAATTTTTEHRFFRRSVICDSNATALELPGLPLSLPQPAVSTAAPQSTPPEPHREETLTATAAAQVAQLPPAAAAPGEPAGAGAVAATAPSSTGRDRQVSQPNHVGSKEEPPSARSGSGGGGSAKEPQEERSQQQDDIEELETKAVGMSNDGRFLKFDIEIGRGSFKTVYKGLDTETTVEVAWCELQDRKLTKSERQRFKEEAEMLKGLQHPNIVRFYDSWESTVKGKKCIVLVTELMTSGTLKTYLKRFKVMKIKVLRSWCRQILKGLQFLHTRTPPIIHRDLKCDNIFITGPTGSVKIGDLGLATLKRASFAKSVIGTPEFMAPEMYEEKYDESVDVYAFGMCMLEMATSEYPYSECQNAAQIYRRVTSGVKPASFDKVAIPEVKEIIEGCIRQNKDERYSIKDLLNHAFFQEETGVRVELAEEDDGEKIAIKLWLRIEDIKKLKGKYKDNEAIEFSFDLERDVPEDVAQEMVESGYVCEGDHKTMAKAIKDRVSLIKRKREQRQLVREEQEKRKQEEINQKHQVEQQSSTSQAAVKQTPSASTGMPPASTTSASVSTQVEPEEPEADQHQQLQYQQTSISVLSDGTVDSGQGSSVFTESRVSSQQTVSYGSQHEQAHSTGTIPGHTASVVQAQSQPHGVYPSSSMAQGQSQGQPSSSSLTGVPSSLPIQHSQQQGVQQTAPPQQTVQYSLPQTSTSSEATTAQPVSQSQTPQVLPQVSSGKQLPVSQPVPAIQGEPQIPVATQPSVVPVHSGAHFLPLGQPLSTSLHPQYPVSQIPISTPHVSAAQTGFSSLPVTMAAGVNQPLLTLASSATAAAIPGGPTAVPSQLPTLLQPVTQLPSQVHPQLLQPAVQSMGIPANLGQAAEVPLPSGDVLYQGFPPRLPPQYPGDSNIAPTSSVASICIPSTVLSPPMPTEALATPGYFPTVVQPFVESNLLVPVGSIGGQVQVSQPAVSLAQQAPTTSSQQAALESTQGVSQVAPPEPLPVAQSQPTTLVSSIDSAHSDVASGMSDGNENVPSSSGRHEGRTTKRHYRKSVRSRSRHEKSSRPKLRILNVSNKGDRVVECQLETHNRKMVTFKFDLDGDNPEEIATIMVNNDFILAIERESFVDQVREIIEKADEMLSEDVSVEPEGDQGLESLQGKDDYGFAGSQKLEGEFKQPIPASSMPQQIGIPTSSLTQVVHSAGRRFIVSPVPESRLRESKLFTGEISDTVAASTSHGAGMNLSHSASSLSLQQAFSELRHAQMTEGPNTAPPNFSHTGPTFPVVPPSMSSIAAVPTTAAATPSISAPATSSPLNDMSTSVIQSEIPVPTEKGIGGVATCTGVIPSSGLPVPPISESPVFSTVVSSVTIPTVVSISTTSQPVQASTSGSVVSSIGTLPSIPVSTLASAAGSAAVSGAKPPPVVSQQATGSTSGVATLTSIAATTPFPSIASQLPLQLSSSTSAPTLAETVVVSAHSLDKTSHSSTTGLALSLSASSSSSPGAGLSSSVSQPGGVHPLVTPSAIASTPVLPQAAGPTSTPLLPQVPSIPPLVQPVASVPAVQQTLIHSQPQPALLPNQPHTHCPEIDADSQPKAPGIDDIKTLEEKLRSLFSEHSSSGAQHASVSLETSLVVETTVAPGIPTTAVAPSKLMTSTTSTCLPPTSLPLGTTCLSVIPVVTPGQVSTPVSYVSAPVSTTSGVKAGTAPSKPPLTKAPVLPVGTELPAGTPPSEQLPPFPGPSLTQSQQPLEDLDAQLRRTLSPETVVGTCTVGPVSMVAPAAVTEAGTPPQKDVSQITEGPVLGTSSGTGVFKMGRFQVSVAMDDVQKEGKNKSEDAKSVHFESSTSESSVLSSSSPESTLVKTEPNGIRSISSDMPDSAHKTPALGVKSETGQPTKVGRFQVTTTTNKVGRFSVSRTEDKIAEAKKEGPMASPPFMDLEQAVLPAVIPKKEKPELSEPSHLNGPSSDLEAAFLSRDVDDGSGSPHSPHQLSSKSLPIQNLSQSLSNSFNSSYMSSDNESDIEDEDLKLELRRLREKHLKEIQDLQSRQKHEIESLYTKLGKVPPAVIIPPAAPLAGRRRRPTKSKGSKSSRSSSLGNKSPQLSGNLSGQSATSVLHPQQTLHPPGNIPETGQNQLLQPLKPSPSSDNLYSAFTSDGAISVPSLSAPGQGCAKFNCASEQVTFKPGGRRTRFLRTSSTNTVGGTVNSQAAQAQPPAMTSSRKGTFTDDLHKLVDNWARDAMNLSGRRGSKGHMNYEGPGMARKFSAPGQLCISMTSNLGGSAPISAASATSLGHFTKSMCPPQQYGFPAPPLALSGVGQVAQHHSHLASSNLWELPPYRISTSAICRNPSATPQVPTCGPLRPRDINRVDLGAGDGMLRGGREGGMGK</sequence>
<feature type="compositionally biased region" description="Polar residues" evidence="10">
    <location>
        <begin position="1079"/>
        <end position="1089"/>
    </location>
</feature>
<feature type="compositionally biased region" description="Polar residues" evidence="10">
    <location>
        <begin position="2147"/>
        <end position="2168"/>
    </location>
</feature>
<dbReference type="Gene3D" id="1.10.510.10">
    <property type="entry name" value="Transferase(Phosphotransferase) domain 1"/>
    <property type="match status" value="1"/>
</dbReference>
<feature type="compositionally biased region" description="Polar residues" evidence="10">
    <location>
        <begin position="1056"/>
        <end position="1069"/>
    </location>
</feature>
<evidence type="ECO:0000256" key="2">
    <source>
        <dbReference type="ARBA" id="ARBA00012513"/>
    </source>
</evidence>
<feature type="region of interest" description="Disordered" evidence="10">
    <location>
        <begin position="1989"/>
        <end position="2070"/>
    </location>
</feature>
<feature type="compositionally biased region" description="Polar residues" evidence="10">
    <location>
        <begin position="2030"/>
        <end position="2040"/>
    </location>
</feature>
<evidence type="ECO:0000256" key="5">
    <source>
        <dbReference type="ARBA" id="ARBA00022741"/>
    </source>
</evidence>
<feature type="compositionally biased region" description="Gly residues" evidence="10">
    <location>
        <begin position="2419"/>
        <end position="2434"/>
    </location>
</feature>
<feature type="region of interest" description="Disordered" evidence="10">
    <location>
        <begin position="1541"/>
        <end position="1563"/>
    </location>
</feature>
<evidence type="ECO:0000256" key="1">
    <source>
        <dbReference type="ARBA" id="ARBA00001946"/>
    </source>
</evidence>
<dbReference type="InterPro" id="IPR011009">
    <property type="entry name" value="Kinase-like_dom_sf"/>
</dbReference>
<feature type="compositionally biased region" description="Basic residues" evidence="10">
    <location>
        <begin position="1097"/>
        <end position="1118"/>
    </location>
</feature>
<comment type="cofactor">
    <cofactor evidence="1">
        <name>Mg(2+)</name>
        <dbReference type="ChEBI" id="CHEBI:18420"/>
    </cofactor>
</comment>
<dbReference type="InterPro" id="IPR000719">
    <property type="entry name" value="Prot_kinase_dom"/>
</dbReference>
<dbReference type="PANTHER" id="PTHR13902">
    <property type="entry name" value="SERINE/THREONINE-PROTEIN KINASE WNK WITH NO LYSINE -RELATED"/>
    <property type="match status" value="1"/>
</dbReference>
<evidence type="ECO:0000256" key="9">
    <source>
        <dbReference type="ARBA" id="ARBA00048679"/>
    </source>
</evidence>
<feature type="region of interest" description="Disordered" evidence="10">
    <location>
        <begin position="1745"/>
        <end position="1792"/>
    </location>
</feature>
<comment type="catalytic activity">
    <reaction evidence="9">
        <text>L-seryl-[protein] + ATP = O-phospho-L-seryl-[protein] + ADP + H(+)</text>
        <dbReference type="Rhea" id="RHEA:17989"/>
        <dbReference type="Rhea" id="RHEA-COMP:9863"/>
        <dbReference type="Rhea" id="RHEA-COMP:11604"/>
        <dbReference type="ChEBI" id="CHEBI:15378"/>
        <dbReference type="ChEBI" id="CHEBI:29999"/>
        <dbReference type="ChEBI" id="CHEBI:30616"/>
        <dbReference type="ChEBI" id="CHEBI:83421"/>
        <dbReference type="ChEBI" id="CHEBI:456216"/>
        <dbReference type="EC" id="2.7.11.1"/>
    </reaction>
</comment>
<proteinExistence type="predicted"/>
<evidence type="ECO:0000256" key="3">
    <source>
        <dbReference type="ARBA" id="ARBA00022527"/>
    </source>
</evidence>
<feature type="region of interest" description="Disordered" evidence="10">
    <location>
        <begin position="1873"/>
        <end position="1951"/>
    </location>
</feature>
<dbReference type="InterPro" id="IPR008271">
    <property type="entry name" value="Ser/Thr_kinase_AS"/>
</dbReference>
<reference evidence="12 13" key="1">
    <citation type="submission" date="2021-02" db="EMBL/GenBank/DDBJ databases">
        <title>Safari Cat Assemblies.</title>
        <authorList>
            <person name="Bredemeyer K.R."/>
            <person name="Murphy W.J."/>
        </authorList>
    </citation>
    <scope>NUCLEOTIDE SEQUENCE [LARGE SCALE GENOMIC DNA]</scope>
</reference>
<dbReference type="Pfam" id="PF00069">
    <property type="entry name" value="Pkinase"/>
    <property type="match status" value="1"/>
</dbReference>
<dbReference type="GeneTree" id="ENSGT00940000155474"/>
<comment type="catalytic activity">
    <reaction evidence="8">
        <text>L-threonyl-[protein] + ATP = O-phospho-L-threonyl-[protein] + ADP + H(+)</text>
        <dbReference type="Rhea" id="RHEA:46608"/>
        <dbReference type="Rhea" id="RHEA-COMP:11060"/>
        <dbReference type="Rhea" id="RHEA-COMP:11605"/>
        <dbReference type="ChEBI" id="CHEBI:15378"/>
        <dbReference type="ChEBI" id="CHEBI:30013"/>
        <dbReference type="ChEBI" id="CHEBI:30616"/>
        <dbReference type="ChEBI" id="CHEBI:61977"/>
        <dbReference type="ChEBI" id="CHEBI:456216"/>
        <dbReference type="EC" id="2.7.11.1"/>
    </reaction>
</comment>
<keyword evidence="4" id="KW-0808">Transferase</keyword>
<feature type="compositionally biased region" description="Basic and acidic residues" evidence="10">
    <location>
        <begin position="1995"/>
        <end position="2004"/>
    </location>
</feature>
<feature type="region of interest" description="Disordered" evidence="10">
    <location>
        <begin position="1"/>
        <end position="82"/>
    </location>
</feature>
<feature type="region of interest" description="Disordered" evidence="10">
    <location>
        <begin position="2245"/>
        <end position="2269"/>
    </location>
</feature>
<evidence type="ECO:0000256" key="7">
    <source>
        <dbReference type="ARBA" id="ARBA00022840"/>
    </source>
</evidence>
<evidence type="ECO:0000256" key="4">
    <source>
        <dbReference type="ARBA" id="ARBA00022679"/>
    </source>
</evidence>
<dbReference type="PROSITE" id="PS00108">
    <property type="entry name" value="PROTEIN_KINASE_ST"/>
    <property type="match status" value="1"/>
</dbReference>
<reference evidence="12" key="2">
    <citation type="submission" date="2025-08" db="UniProtKB">
        <authorList>
            <consortium name="Ensembl"/>
        </authorList>
    </citation>
    <scope>IDENTIFICATION</scope>
    <source>
        <strain evidence="12">breed Abyssinian</strain>
    </source>
</reference>
<feature type="compositionally biased region" description="Basic and acidic residues" evidence="10">
    <location>
        <begin position="50"/>
        <end position="66"/>
    </location>
</feature>
<feature type="region of interest" description="Disordered" evidence="10">
    <location>
        <begin position="574"/>
        <end position="796"/>
    </location>
</feature>
<feature type="compositionally biased region" description="Basic and acidic residues" evidence="10">
    <location>
        <begin position="574"/>
        <end position="594"/>
    </location>
</feature>
<dbReference type="Pfam" id="PF24889">
    <property type="entry name" value="CCTL2_WNK"/>
    <property type="match status" value="1"/>
</dbReference>
<dbReference type="InterPro" id="IPR024678">
    <property type="entry name" value="Kinase_OSR1/WNK_CCT"/>
</dbReference>